<feature type="chain" id="PRO_5047414203" evidence="1">
    <location>
        <begin position="31"/>
        <end position="235"/>
    </location>
</feature>
<gene>
    <name evidence="3" type="ORF">J2S55_000039</name>
</gene>
<organism evidence="3 4">
    <name type="scientific">Streptosporangium brasiliense</name>
    <dbReference type="NCBI Taxonomy" id="47480"/>
    <lineage>
        <taxon>Bacteria</taxon>
        <taxon>Bacillati</taxon>
        <taxon>Actinomycetota</taxon>
        <taxon>Actinomycetes</taxon>
        <taxon>Streptosporangiales</taxon>
        <taxon>Streptosporangiaceae</taxon>
        <taxon>Streptosporangium</taxon>
    </lineage>
</organism>
<feature type="domain" description="DUF642" evidence="2">
    <location>
        <begin position="36"/>
        <end position="192"/>
    </location>
</feature>
<dbReference type="Pfam" id="PF04862">
    <property type="entry name" value="DUF642"/>
    <property type="match status" value="1"/>
</dbReference>
<evidence type="ECO:0000313" key="3">
    <source>
        <dbReference type="EMBL" id="MDP9860780.1"/>
    </source>
</evidence>
<name>A0ABT9QX09_9ACTN</name>
<dbReference type="NCBIfam" id="TIGR04362">
    <property type="entry name" value="choice_anch_C"/>
    <property type="match status" value="1"/>
</dbReference>
<keyword evidence="4" id="KW-1185">Reference proteome</keyword>
<evidence type="ECO:0000313" key="4">
    <source>
        <dbReference type="Proteomes" id="UP001230426"/>
    </source>
</evidence>
<sequence>MKRRRWVAGPAVALPAAFALALSASAGAHASAALPLIANGSFETPLSPGVLQINAGGTIGPWDVTAGSVDLIGFAGPWRAAKGRQSVDLSGGGAGRIEQSFATTAGRCYTVSYALAGNTHGGPVVKTGYARVTQGPLIVQRAFSFDTTGKTPQNMGYVREKFSFCAQDTTATLALVSTTAGVYGPAVDDVIVAPRLPWIGIGDLGIEDAGAGNAIIGKAGAGNTGAGNEGVGGAG</sequence>
<evidence type="ECO:0000259" key="2">
    <source>
        <dbReference type="Pfam" id="PF04862"/>
    </source>
</evidence>
<dbReference type="Proteomes" id="UP001230426">
    <property type="component" value="Unassembled WGS sequence"/>
</dbReference>
<accession>A0ABT9QX09</accession>
<dbReference type="RefSeq" id="WP_306856421.1">
    <property type="nucleotide sequence ID" value="NZ_JAUSRB010000001.1"/>
</dbReference>
<evidence type="ECO:0000256" key="1">
    <source>
        <dbReference type="SAM" id="SignalP"/>
    </source>
</evidence>
<proteinExistence type="predicted"/>
<comment type="caution">
    <text evidence="3">The sequence shown here is derived from an EMBL/GenBank/DDBJ whole genome shotgun (WGS) entry which is preliminary data.</text>
</comment>
<keyword evidence="1" id="KW-0732">Signal</keyword>
<dbReference type="Gene3D" id="2.60.120.260">
    <property type="entry name" value="Galactose-binding domain-like"/>
    <property type="match status" value="1"/>
</dbReference>
<dbReference type="InterPro" id="IPR027576">
    <property type="entry name" value="Choice_anch_C_dom"/>
</dbReference>
<dbReference type="InterPro" id="IPR006946">
    <property type="entry name" value="DGR2-like_dom"/>
</dbReference>
<protein>
    <submittedName>
        <fullName evidence="3">Choice-of-anchor C domain-containing protein</fullName>
    </submittedName>
</protein>
<dbReference type="EMBL" id="JAUSRB010000001">
    <property type="protein sequence ID" value="MDP9860780.1"/>
    <property type="molecule type" value="Genomic_DNA"/>
</dbReference>
<reference evidence="3 4" key="1">
    <citation type="submission" date="2023-07" db="EMBL/GenBank/DDBJ databases">
        <title>Sequencing the genomes of 1000 actinobacteria strains.</title>
        <authorList>
            <person name="Klenk H.-P."/>
        </authorList>
    </citation>
    <scope>NUCLEOTIDE SEQUENCE [LARGE SCALE GENOMIC DNA]</scope>
    <source>
        <strain evidence="3 4">DSM 44109</strain>
    </source>
</reference>
<feature type="signal peptide" evidence="1">
    <location>
        <begin position="1"/>
        <end position="30"/>
    </location>
</feature>